<keyword evidence="2" id="KW-1185">Reference proteome</keyword>
<organism evidence="1 2">
    <name type="scientific">Salix purpurea</name>
    <name type="common">Purple osier willow</name>
    <dbReference type="NCBI Taxonomy" id="77065"/>
    <lineage>
        <taxon>Eukaryota</taxon>
        <taxon>Viridiplantae</taxon>
        <taxon>Streptophyta</taxon>
        <taxon>Embryophyta</taxon>
        <taxon>Tracheophyta</taxon>
        <taxon>Spermatophyta</taxon>
        <taxon>Magnoliopsida</taxon>
        <taxon>eudicotyledons</taxon>
        <taxon>Gunneridae</taxon>
        <taxon>Pentapetalae</taxon>
        <taxon>rosids</taxon>
        <taxon>fabids</taxon>
        <taxon>Malpighiales</taxon>
        <taxon>Salicaceae</taxon>
        <taxon>Saliceae</taxon>
        <taxon>Salix</taxon>
    </lineage>
</organism>
<dbReference type="AlphaFoldDB" id="A0A9Q0TKR8"/>
<reference evidence="1" key="2">
    <citation type="journal article" date="2023" name="Int. J. Mol. Sci.">
        <title>De Novo Assembly and Annotation of 11 Diverse Shrub Willow (Salix) Genomes Reveals Novel Gene Organization in Sex-Linked Regions.</title>
        <authorList>
            <person name="Hyden B."/>
            <person name="Feng K."/>
            <person name="Yates T.B."/>
            <person name="Jawdy S."/>
            <person name="Cereghino C."/>
            <person name="Smart L.B."/>
            <person name="Muchero W."/>
        </authorList>
    </citation>
    <scope>NUCLEOTIDE SEQUENCE</scope>
    <source>
        <tissue evidence="1">Shoot tip</tissue>
    </source>
</reference>
<gene>
    <name evidence="1" type="ORF">OIU79_009345</name>
</gene>
<comment type="caution">
    <text evidence="1">The sequence shown here is derived from an EMBL/GenBank/DDBJ whole genome shotgun (WGS) entry which is preliminary data.</text>
</comment>
<accession>A0A9Q0TKR8</accession>
<dbReference type="EMBL" id="JAPFFK010000015">
    <property type="protein sequence ID" value="KAJ6713330.1"/>
    <property type="molecule type" value="Genomic_DNA"/>
</dbReference>
<protein>
    <submittedName>
        <fullName evidence="1">Uncharacterized protein</fullName>
    </submittedName>
</protein>
<proteinExistence type="predicted"/>
<reference evidence="1" key="1">
    <citation type="submission" date="2022-11" db="EMBL/GenBank/DDBJ databases">
        <authorList>
            <person name="Hyden B.L."/>
            <person name="Feng K."/>
            <person name="Yates T."/>
            <person name="Jawdy S."/>
            <person name="Smart L.B."/>
            <person name="Muchero W."/>
        </authorList>
    </citation>
    <scope>NUCLEOTIDE SEQUENCE</scope>
    <source>
        <tissue evidence="1">Shoot tip</tissue>
    </source>
</reference>
<name>A0A9Q0TKR8_SALPP</name>
<sequence>MVSLLLLAPGKQPSKMAVVWLL</sequence>
<evidence type="ECO:0000313" key="1">
    <source>
        <dbReference type="EMBL" id="KAJ6713330.1"/>
    </source>
</evidence>
<dbReference type="Proteomes" id="UP001151532">
    <property type="component" value="Chromosome 1"/>
</dbReference>
<evidence type="ECO:0000313" key="2">
    <source>
        <dbReference type="Proteomes" id="UP001151532"/>
    </source>
</evidence>